<gene>
    <name evidence="1" type="ORF">EV182_005182</name>
</gene>
<keyword evidence="2" id="KW-1185">Reference proteome</keyword>
<protein>
    <submittedName>
        <fullName evidence="1">Uncharacterized protein</fullName>
    </submittedName>
</protein>
<evidence type="ECO:0000313" key="2">
    <source>
        <dbReference type="Proteomes" id="UP001145114"/>
    </source>
</evidence>
<name>A0ACC1HNX5_9FUNG</name>
<accession>A0ACC1HNX5</accession>
<sequence>MNTVSIILGLICLAALVQAHFSLVMPKPRPGNMTNLAQANCGGSDFMSSPQPVSFINQITLANFSHGNGTLEYKFYPVYDLAHPVSLLNVTIQGKSNYTDMINFAPKGVALNAMGTLQAHFVSDDGQDNWYQCADVIVSPLVVSPLY</sequence>
<dbReference type="Proteomes" id="UP001145114">
    <property type="component" value="Unassembled WGS sequence"/>
</dbReference>
<dbReference type="EMBL" id="JAMZIH010001774">
    <property type="protein sequence ID" value="KAJ1677912.1"/>
    <property type="molecule type" value="Genomic_DNA"/>
</dbReference>
<organism evidence="1 2">
    <name type="scientific">Spiromyces aspiralis</name>
    <dbReference type="NCBI Taxonomy" id="68401"/>
    <lineage>
        <taxon>Eukaryota</taxon>
        <taxon>Fungi</taxon>
        <taxon>Fungi incertae sedis</taxon>
        <taxon>Zoopagomycota</taxon>
        <taxon>Kickxellomycotina</taxon>
        <taxon>Kickxellomycetes</taxon>
        <taxon>Kickxellales</taxon>
        <taxon>Kickxellaceae</taxon>
        <taxon>Spiromyces</taxon>
    </lineage>
</organism>
<evidence type="ECO:0000313" key="1">
    <source>
        <dbReference type="EMBL" id="KAJ1677912.1"/>
    </source>
</evidence>
<comment type="caution">
    <text evidence="1">The sequence shown here is derived from an EMBL/GenBank/DDBJ whole genome shotgun (WGS) entry which is preliminary data.</text>
</comment>
<reference evidence="1" key="1">
    <citation type="submission" date="2022-06" db="EMBL/GenBank/DDBJ databases">
        <title>Phylogenomic reconstructions and comparative analyses of Kickxellomycotina fungi.</title>
        <authorList>
            <person name="Reynolds N.K."/>
            <person name="Stajich J.E."/>
            <person name="Barry K."/>
            <person name="Grigoriev I.V."/>
            <person name="Crous P."/>
            <person name="Smith M.E."/>
        </authorList>
    </citation>
    <scope>NUCLEOTIDE SEQUENCE</scope>
    <source>
        <strain evidence="1">RSA 2271</strain>
    </source>
</reference>
<proteinExistence type="predicted"/>